<evidence type="ECO:0000313" key="2">
    <source>
        <dbReference type="Proteomes" id="UP001212152"/>
    </source>
</evidence>
<dbReference type="EMBL" id="JADGJQ010000098">
    <property type="protein sequence ID" value="KAJ3170104.1"/>
    <property type="molecule type" value="Genomic_DNA"/>
</dbReference>
<keyword evidence="2" id="KW-1185">Reference proteome</keyword>
<gene>
    <name evidence="1" type="ORF">HDU87_008821</name>
</gene>
<comment type="caution">
    <text evidence="1">The sequence shown here is derived from an EMBL/GenBank/DDBJ whole genome shotgun (WGS) entry which is preliminary data.</text>
</comment>
<organism evidence="1 2">
    <name type="scientific">Geranomyces variabilis</name>
    <dbReference type="NCBI Taxonomy" id="109894"/>
    <lineage>
        <taxon>Eukaryota</taxon>
        <taxon>Fungi</taxon>
        <taxon>Fungi incertae sedis</taxon>
        <taxon>Chytridiomycota</taxon>
        <taxon>Chytridiomycota incertae sedis</taxon>
        <taxon>Chytridiomycetes</taxon>
        <taxon>Spizellomycetales</taxon>
        <taxon>Powellomycetaceae</taxon>
        <taxon>Geranomyces</taxon>
    </lineage>
</organism>
<name>A0AAD5XIS8_9FUNG</name>
<proteinExistence type="predicted"/>
<sequence length="107" mass="11885">MTEGKEACDSADVLNFVEKNKARLVAILDEEDRAMIGSAKRLTVLLGHDSAELLEIGDGPLYAPRRLEIMLEIVEIAEEKAQLDRYTRITEAEAAVKVEEAASRWPS</sequence>
<reference evidence="1" key="1">
    <citation type="submission" date="2020-05" db="EMBL/GenBank/DDBJ databases">
        <title>Phylogenomic resolution of chytrid fungi.</title>
        <authorList>
            <person name="Stajich J.E."/>
            <person name="Amses K."/>
            <person name="Simmons R."/>
            <person name="Seto K."/>
            <person name="Myers J."/>
            <person name="Bonds A."/>
            <person name="Quandt C.A."/>
            <person name="Barry K."/>
            <person name="Liu P."/>
            <person name="Grigoriev I."/>
            <person name="Longcore J.E."/>
            <person name="James T.Y."/>
        </authorList>
    </citation>
    <scope>NUCLEOTIDE SEQUENCE</scope>
    <source>
        <strain evidence="1">JEL0379</strain>
    </source>
</reference>
<evidence type="ECO:0000313" key="1">
    <source>
        <dbReference type="EMBL" id="KAJ3170104.1"/>
    </source>
</evidence>
<accession>A0AAD5XIS8</accession>
<dbReference type="AlphaFoldDB" id="A0AAD5XIS8"/>
<dbReference type="Proteomes" id="UP001212152">
    <property type="component" value="Unassembled WGS sequence"/>
</dbReference>
<protein>
    <submittedName>
        <fullName evidence="1">Uncharacterized protein</fullName>
    </submittedName>
</protein>